<evidence type="ECO:0000313" key="1">
    <source>
        <dbReference type="EMBL" id="MFC7137999.1"/>
    </source>
</evidence>
<sequence length="69" mass="7359">MPDRSIVTASNNGSNTFDGGMPARSATLVIVGTNTAALGLSSTLPAVTRVVRSSPRVVDARRRMFERLR</sequence>
<organism evidence="1 2">
    <name type="scientific">Halobaculum litoreum</name>
    <dbReference type="NCBI Taxonomy" id="3031998"/>
    <lineage>
        <taxon>Archaea</taxon>
        <taxon>Methanobacteriati</taxon>
        <taxon>Methanobacteriota</taxon>
        <taxon>Stenosarchaea group</taxon>
        <taxon>Halobacteria</taxon>
        <taxon>Halobacteriales</taxon>
        <taxon>Haloferacaceae</taxon>
        <taxon>Halobaculum</taxon>
    </lineage>
</organism>
<keyword evidence="2" id="KW-1185">Reference proteome</keyword>
<comment type="caution">
    <text evidence="1">The sequence shown here is derived from an EMBL/GenBank/DDBJ whole genome shotgun (WGS) entry which is preliminary data.</text>
</comment>
<name>A0ABD5XSA9_9EURY</name>
<proteinExistence type="predicted"/>
<reference evidence="1 2" key="1">
    <citation type="journal article" date="2019" name="Int. J. Syst. Evol. Microbiol.">
        <title>The Global Catalogue of Microorganisms (GCM) 10K type strain sequencing project: providing services to taxonomists for standard genome sequencing and annotation.</title>
        <authorList>
            <consortium name="The Broad Institute Genomics Platform"/>
            <consortium name="The Broad Institute Genome Sequencing Center for Infectious Disease"/>
            <person name="Wu L."/>
            <person name="Ma J."/>
        </authorList>
    </citation>
    <scope>NUCLEOTIDE SEQUENCE [LARGE SCALE GENOMIC DNA]</scope>
    <source>
        <strain evidence="1 2">DT92</strain>
    </source>
</reference>
<dbReference type="AlphaFoldDB" id="A0ABD5XSA9"/>
<dbReference type="Proteomes" id="UP001596368">
    <property type="component" value="Unassembled WGS sequence"/>
</dbReference>
<accession>A0ABD5XSA9</accession>
<protein>
    <submittedName>
        <fullName evidence="1">Uncharacterized protein</fullName>
    </submittedName>
</protein>
<evidence type="ECO:0000313" key="2">
    <source>
        <dbReference type="Proteomes" id="UP001596368"/>
    </source>
</evidence>
<dbReference type="EMBL" id="JBHSZG010000008">
    <property type="protein sequence ID" value="MFC7137999.1"/>
    <property type="molecule type" value="Genomic_DNA"/>
</dbReference>
<gene>
    <name evidence="1" type="ORF">ACFQRB_19160</name>
</gene>